<keyword evidence="3" id="KW-1185">Reference proteome</keyword>
<gene>
    <name evidence="2" type="ORF">SLS60_004540</name>
</gene>
<sequence length="661" mass="74286">MAGSRRAQSRRNPSPLFSACSSPQHAIITPSKKMPVPELEVLIPTNPASDSEDYFVLSNAHVVYESNGKPASLLSAYADVLLRVEGHLEPLDLVKKPYKPVDLVIRKVSRFSYGLQGDTVVIWAMGEAGWFELRPARHYKDMFDSMAQAVELLYFLADIYSEPRKKGGGPNAHLIFQEYAEDERFECNDVGSAEQIFRKHHQFLMMRFLHRAEEIGWSNTPIYQYFKKQYPVCRTPLIWNLADSLQKVFESLKARKEGRYDEVPEEPRSVKPTTAPAAQPSRSVRSRSHIEKPSAPPKKDDNWWEAAAIYEFIRSAVNKRVLRPGRDQITVDRVAELMTKRYEIDEVDTARDVLLVHAQNLCYKMDHPRSKSASFLTDEPIYRELEKGHDLPAADIRKAQAVALRPRKDHAPLERAESDTSDSESSENVVVTPQRRADGRKKKGRLSVLRPKSSKYSGKGKTVQSRKGPDPGTGSSEEADSSAESEAEEERASDSVIEIDTPTQALSPSREKRKFIDTSDDVEEKGRRKRAASSSVSPESIPSSNSDTESATGADKEAPLPLRNRSTRKPSGSRPKSNLEAPMISTPLPTYEANGPRDSWICTFDGCTQRIYGASKPIGRQLITEHLEDHAKNRQQVVGVVWRENQKLALPVKLVTLRLNG</sequence>
<evidence type="ECO:0008006" key="4">
    <source>
        <dbReference type="Google" id="ProtNLM"/>
    </source>
</evidence>
<evidence type="ECO:0000313" key="3">
    <source>
        <dbReference type="Proteomes" id="UP001521785"/>
    </source>
</evidence>
<name>A0ABR3RKS3_9PLEO</name>
<accession>A0ABR3RKS3</accession>
<dbReference type="EMBL" id="JAKJXO020000005">
    <property type="protein sequence ID" value="KAL1604997.1"/>
    <property type="molecule type" value="Genomic_DNA"/>
</dbReference>
<feature type="compositionally biased region" description="Low complexity" evidence="1">
    <location>
        <begin position="533"/>
        <end position="546"/>
    </location>
</feature>
<feature type="region of interest" description="Disordered" evidence="1">
    <location>
        <begin position="260"/>
        <end position="299"/>
    </location>
</feature>
<feature type="compositionally biased region" description="Acidic residues" evidence="1">
    <location>
        <begin position="477"/>
        <end position="491"/>
    </location>
</feature>
<evidence type="ECO:0000313" key="2">
    <source>
        <dbReference type="EMBL" id="KAL1604997.1"/>
    </source>
</evidence>
<dbReference type="Proteomes" id="UP001521785">
    <property type="component" value="Unassembled WGS sequence"/>
</dbReference>
<organism evidence="2 3">
    <name type="scientific">Paraconiothyrium brasiliense</name>
    <dbReference type="NCBI Taxonomy" id="300254"/>
    <lineage>
        <taxon>Eukaryota</taxon>
        <taxon>Fungi</taxon>
        <taxon>Dikarya</taxon>
        <taxon>Ascomycota</taxon>
        <taxon>Pezizomycotina</taxon>
        <taxon>Dothideomycetes</taxon>
        <taxon>Pleosporomycetidae</taxon>
        <taxon>Pleosporales</taxon>
        <taxon>Massarineae</taxon>
        <taxon>Didymosphaeriaceae</taxon>
        <taxon>Paraconiothyrium</taxon>
    </lineage>
</organism>
<feature type="region of interest" description="Disordered" evidence="1">
    <location>
        <begin position="403"/>
        <end position="591"/>
    </location>
</feature>
<feature type="compositionally biased region" description="Basic and acidic residues" evidence="1">
    <location>
        <begin position="260"/>
        <end position="269"/>
    </location>
</feature>
<evidence type="ECO:0000256" key="1">
    <source>
        <dbReference type="SAM" id="MobiDB-lite"/>
    </source>
</evidence>
<proteinExistence type="predicted"/>
<reference evidence="2 3" key="1">
    <citation type="submission" date="2024-02" db="EMBL/GenBank/DDBJ databases">
        <title>De novo assembly and annotation of 12 fungi associated with fruit tree decline syndrome in Ontario, Canada.</title>
        <authorList>
            <person name="Sulman M."/>
            <person name="Ellouze W."/>
            <person name="Ilyukhin E."/>
        </authorList>
    </citation>
    <scope>NUCLEOTIDE SEQUENCE [LARGE SCALE GENOMIC DNA]</scope>
    <source>
        <strain evidence="2 3">M42-189</strain>
    </source>
</reference>
<feature type="compositionally biased region" description="Basic and acidic residues" evidence="1">
    <location>
        <begin position="409"/>
        <end position="418"/>
    </location>
</feature>
<comment type="caution">
    <text evidence="2">The sequence shown here is derived from an EMBL/GenBank/DDBJ whole genome shotgun (WGS) entry which is preliminary data.</text>
</comment>
<protein>
    <recommendedName>
        <fullName evidence="4">DNA (cytosine-5)-methyltransferase 1 replication foci domain-containing protein</fullName>
    </recommendedName>
</protein>
<feature type="compositionally biased region" description="Basic and acidic residues" evidence="1">
    <location>
        <begin position="288"/>
        <end position="299"/>
    </location>
</feature>